<dbReference type="InterPro" id="IPR017900">
    <property type="entry name" value="4Fe4S_Fe_S_CS"/>
</dbReference>
<dbReference type="PROSITE" id="PS51379">
    <property type="entry name" value="4FE4S_FER_2"/>
    <property type="match status" value="1"/>
</dbReference>
<dbReference type="GO" id="GO:0016491">
    <property type="term" value="F:oxidoreductase activity"/>
    <property type="evidence" value="ECO:0007669"/>
    <property type="project" value="UniProtKB-KW"/>
</dbReference>
<dbReference type="Pfam" id="PF00037">
    <property type="entry name" value="Fer4"/>
    <property type="match status" value="1"/>
</dbReference>
<keyword evidence="7" id="KW-0408">Iron</keyword>
<feature type="non-terminal residue" evidence="10">
    <location>
        <position position="1"/>
    </location>
</feature>
<evidence type="ECO:0000256" key="7">
    <source>
        <dbReference type="ARBA" id="ARBA00023004"/>
    </source>
</evidence>
<evidence type="ECO:0000256" key="1">
    <source>
        <dbReference type="ARBA" id="ARBA00001974"/>
    </source>
</evidence>
<evidence type="ECO:0000256" key="3">
    <source>
        <dbReference type="ARBA" id="ARBA00022485"/>
    </source>
</evidence>
<sequence>EYKPKEYLYGRDPRVLTQLELEEEIARENPDIVGCDNLVMIQCVGSRNGERPYCSRVCCNQAIKNALKLKEIKPEMNIYILYRDMRTYGFYEEYYQEARQKGVIFLRYDPEDKPRLSQERKNGRFLIRVEGKDPVLGEEVAIDADIIALGVAMVPPEEARELAMLYKVPLNEDGFFLEAHVKLRPVDFATDGVFLCGLAHAPKSIKESIAQAKAAASRATTILAKETITAEGIVCSINEDICSGCGICEVLCPYGAIVVNKG</sequence>
<evidence type="ECO:0000313" key="10">
    <source>
        <dbReference type="EMBL" id="GAH17782.1"/>
    </source>
</evidence>
<feature type="domain" description="4Fe-4S ferredoxin-type" evidence="9">
    <location>
        <begin position="233"/>
        <end position="262"/>
    </location>
</feature>
<dbReference type="Gene3D" id="3.30.70.20">
    <property type="match status" value="1"/>
</dbReference>
<dbReference type="InterPro" id="IPR036188">
    <property type="entry name" value="FAD/NAD-bd_sf"/>
</dbReference>
<evidence type="ECO:0000256" key="6">
    <source>
        <dbReference type="ARBA" id="ARBA00023002"/>
    </source>
</evidence>
<organism evidence="10">
    <name type="scientific">marine sediment metagenome</name>
    <dbReference type="NCBI Taxonomy" id="412755"/>
    <lineage>
        <taxon>unclassified sequences</taxon>
        <taxon>metagenomes</taxon>
        <taxon>ecological metagenomes</taxon>
    </lineage>
</organism>
<comment type="caution">
    <text evidence="10">The sequence shown here is derived from an EMBL/GenBank/DDBJ whole genome shotgun (WGS) entry which is preliminary data.</text>
</comment>
<feature type="non-terminal residue" evidence="10">
    <location>
        <position position="262"/>
    </location>
</feature>
<dbReference type="InterPro" id="IPR017896">
    <property type="entry name" value="4Fe4S_Fe-S-bd"/>
</dbReference>
<evidence type="ECO:0000256" key="2">
    <source>
        <dbReference type="ARBA" id="ARBA00006561"/>
    </source>
</evidence>
<comment type="cofactor">
    <cofactor evidence="1">
        <name>FAD</name>
        <dbReference type="ChEBI" id="CHEBI:57692"/>
    </cofactor>
</comment>
<evidence type="ECO:0000256" key="4">
    <source>
        <dbReference type="ARBA" id="ARBA00022723"/>
    </source>
</evidence>
<keyword evidence="6" id="KW-0560">Oxidoreductase</keyword>
<evidence type="ECO:0000256" key="5">
    <source>
        <dbReference type="ARBA" id="ARBA00022827"/>
    </source>
</evidence>
<dbReference type="InterPro" id="IPR039650">
    <property type="entry name" value="HdrA-like"/>
</dbReference>
<dbReference type="EMBL" id="BART01030545">
    <property type="protein sequence ID" value="GAH17782.1"/>
    <property type="molecule type" value="Genomic_DNA"/>
</dbReference>
<dbReference type="PANTHER" id="PTHR43498">
    <property type="entry name" value="FERREDOXIN:COB-COM HETERODISULFIDE REDUCTASE SUBUNIT A"/>
    <property type="match status" value="1"/>
</dbReference>
<dbReference type="PANTHER" id="PTHR43498:SF1">
    <property type="entry name" value="COB--COM HETERODISULFIDE REDUCTASE IRON-SULFUR SUBUNIT A"/>
    <property type="match status" value="1"/>
</dbReference>
<protein>
    <recommendedName>
        <fullName evidence="9">4Fe-4S ferredoxin-type domain-containing protein</fullName>
    </recommendedName>
</protein>
<reference evidence="10" key="1">
    <citation type="journal article" date="2014" name="Front. Microbiol.">
        <title>High frequency of phylogenetically diverse reductive dehalogenase-homologous genes in deep subseafloor sedimentary metagenomes.</title>
        <authorList>
            <person name="Kawai M."/>
            <person name="Futagami T."/>
            <person name="Toyoda A."/>
            <person name="Takaki Y."/>
            <person name="Nishi S."/>
            <person name="Hori S."/>
            <person name="Arai W."/>
            <person name="Tsubouchi T."/>
            <person name="Morono Y."/>
            <person name="Uchiyama I."/>
            <person name="Ito T."/>
            <person name="Fujiyama A."/>
            <person name="Inagaki F."/>
            <person name="Takami H."/>
        </authorList>
    </citation>
    <scope>NUCLEOTIDE SEQUENCE</scope>
    <source>
        <strain evidence="10">Expedition CK06-06</strain>
    </source>
</reference>
<keyword evidence="3" id="KW-0004">4Fe-4S</keyword>
<dbReference type="GO" id="GO:0051539">
    <property type="term" value="F:4 iron, 4 sulfur cluster binding"/>
    <property type="evidence" value="ECO:0007669"/>
    <property type="project" value="UniProtKB-KW"/>
</dbReference>
<evidence type="ECO:0000256" key="8">
    <source>
        <dbReference type="ARBA" id="ARBA00023014"/>
    </source>
</evidence>
<accession>X1DC26</accession>
<comment type="similarity">
    <text evidence="2">Belongs to the HdrA family.</text>
</comment>
<dbReference type="AlphaFoldDB" id="X1DC26"/>
<dbReference type="PROSITE" id="PS00198">
    <property type="entry name" value="4FE4S_FER_1"/>
    <property type="match status" value="1"/>
</dbReference>
<dbReference type="GO" id="GO:0046872">
    <property type="term" value="F:metal ion binding"/>
    <property type="evidence" value="ECO:0007669"/>
    <property type="project" value="UniProtKB-KW"/>
</dbReference>
<keyword evidence="8" id="KW-0411">Iron-sulfur</keyword>
<dbReference type="SUPFAM" id="SSF54862">
    <property type="entry name" value="4Fe-4S ferredoxins"/>
    <property type="match status" value="1"/>
</dbReference>
<keyword evidence="4" id="KW-0479">Metal-binding</keyword>
<name>X1DC26_9ZZZZ</name>
<dbReference type="SUPFAM" id="SSF51905">
    <property type="entry name" value="FAD/NAD(P)-binding domain"/>
    <property type="match status" value="1"/>
</dbReference>
<keyword evidence="5" id="KW-0274">FAD</keyword>
<proteinExistence type="inferred from homology"/>
<keyword evidence="5" id="KW-0285">Flavoprotein</keyword>
<gene>
    <name evidence="10" type="ORF">S01H4_53293</name>
</gene>
<evidence type="ECO:0000259" key="9">
    <source>
        <dbReference type="PROSITE" id="PS51379"/>
    </source>
</evidence>